<accession>A0ABR2Y250</accession>
<dbReference type="Proteomes" id="UP001465668">
    <property type="component" value="Unassembled WGS sequence"/>
</dbReference>
<gene>
    <name evidence="2" type="ORF">SCAR479_02765</name>
</gene>
<feature type="region of interest" description="Disordered" evidence="1">
    <location>
        <begin position="103"/>
        <end position="139"/>
    </location>
</feature>
<comment type="caution">
    <text evidence="2">The sequence shown here is derived from an EMBL/GenBank/DDBJ whole genome shotgun (WGS) entry which is preliminary data.</text>
</comment>
<evidence type="ECO:0000256" key="1">
    <source>
        <dbReference type="SAM" id="MobiDB-lite"/>
    </source>
</evidence>
<keyword evidence="3" id="KW-1185">Reference proteome</keyword>
<name>A0ABR2Y250_9PEZI</name>
<sequence length="214" mass="24533">MFALLFTYIAGLLVIATSNIIEPTLGFLYRRRVYEQYKHHEWITNSELQQQRLVHENAGYDDWQKCTSEVPLTNVKTELGCLDLSDSDHPKIFKLEETDMRSSRFTSSQETESIRQENSQIQSYDHTFNDGQTSNISTNDSMTSSYDAMNTPNAILLEPCSATSETDTLQMAQIYTQQPIDSGGNERMSIDTTLEEGRPDLQLYYQETGPRFPE</sequence>
<evidence type="ECO:0000313" key="3">
    <source>
        <dbReference type="Proteomes" id="UP001465668"/>
    </source>
</evidence>
<dbReference type="EMBL" id="JARVKM010000007">
    <property type="protein sequence ID" value="KAK9780128.1"/>
    <property type="molecule type" value="Genomic_DNA"/>
</dbReference>
<reference evidence="2 3" key="1">
    <citation type="submission" date="2024-02" db="EMBL/GenBank/DDBJ databases">
        <title>First draft genome assembly of two strains of Seiridium cardinale.</title>
        <authorList>
            <person name="Emiliani G."/>
            <person name="Scali E."/>
        </authorList>
    </citation>
    <scope>NUCLEOTIDE SEQUENCE [LARGE SCALE GENOMIC DNA]</scope>
    <source>
        <strain evidence="2 3">BM-138-000479</strain>
    </source>
</reference>
<evidence type="ECO:0000313" key="2">
    <source>
        <dbReference type="EMBL" id="KAK9780128.1"/>
    </source>
</evidence>
<organism evidence="2 3">
    <name type="scientific">Seiridium cardinale</name>
    <dbReference type="NCBI Taxonomy" id="138064"/>
    <lineage>
        <taxon>Eukaryota</taxon>
        <taxon>Fungi</taxon>
        <taxon>Dikarya</taxon>
        <taxon>Ascomycota</taxon>
        <taxon>Pezizomycotina</taxon>
        <taxon>Sordariomycetes</taxon>
        <taxon>Xylariomycetidae</taxon>
        <taxon>Amphisphaeriales</taxon>
        <taxon>Sporocadaceae</taxon>
        <taxon>Seiridium</taxon>
    </lineage>
</organism>
<proteinExistence type="predicted"/>
<protein>
    <submittedName>
        <fullName evidence="2">Uncharacterized protein</fullName>
    </submittedName>
</protein>